<comment type="catalytic activity">
    <reaction evidence="1">
        <text>ATP + protein L-histidine = ADP + protein N-phospho-L-histidine.</text>
        <dbReference type="EC" id="2.7.13.3"/>
    </reaction>
</comment>
<dbReference type="Pfam" id="PF02518">
    <property type="entry name" value="HATPase_c"/>
    <property type="match status" value="1"/>
</dbReference>
<keyword evidence="6" id="KW-0418">Kinase</keyword>
<keyword evidence="8" id="KW-0472">Membrane</keyword>
<dbReference type="CDD" id="cd18773">
    <property type="entry name" value="PDC1_HK_sensor"/>
    <property type="match status" value="1"/>
</dbReference>
<evidence type="ECO:0000256" key="5">
    <source>
        <dbReference type="ARBA" id="ARBA00022679"/>
    </source>
</evidence>
<dbReference type="NCBIfam" id="TIGR00229">
    <property type="entry name" value="sensory_box"/>
    <property type="match status" value="1"/>
</dbReference>
<keyword evidence="4" id="KW-0597">Phosphoprotein</keyword>
<dbReference type="Gene3D" id="1.10.287.130">
    <property type="match status" value="1"/>
</dbReference>
<dbReference type="PROSITE" id="PS51257">
    <property type="entry name" value="PROKAR_LIPOPROTEIN"/>
    <property type="match status" value="1"/>
</dbReference>
<dbReference type="SMART" id="SM00388">
    <property type="entry name" value="HisKA"/>
    <property type="match status" value="1"/>
</dbReference>
<dbReference type="PANTHER" id="PTHR42878">
    <property type="entry name" value="TWO-COMPONENT HISTIDINE KINASE"/>
    <property type="match status" value="1"/>
</dbReference>
<dbReference type="InterPro" id="IPR036097">
    <property type="entry name" value="HisK_dim/P_sf"/>
</dbReference>
<dbReference type="PROSITE" id="PS50112">
    <property type="entry name" value="PAS"/>
    <property type="match status" value="1"/>
</dbReference>
<organism evidence="13 14">
    <name type="scientific">Actinoplanes oblitus</name>
    <dbReference type="NCBI Taxonomy" id="3040509"/>
    <lineage>
        <taxon>Bacteria</taxon>
        <taxon>Bacillati</taxon>
        <taxon>Actinomycetota</taxon>
        <taxon>Actinomycetes</taxon>
        <taxon>Micromonosporales</taxon>
        <taxon>Micromonosporaceae</taxon>
        <taxon>Actinoplanes</taxon>
    </lineage>
</organism>
<evidence type="ECO:0000256" key="2">
    <source>
        <dbReference type="ARBA" id="ARBA00004236"/>
    </source>
</evidence>
<keyword evidence="7" id="KW-0902">Two-component regulatory system</keyword>
<dbReference type="SMART" id="SM00086">
    <property type="entry name" value="PAC"/>
    <property type="match status" value="1"/>
</dbReference>
<dbReference type="Gene3D" id="3.30.565.10">
    <property type="entry name" value="Histidine kinase-like ATPase, C-terminal domain"/>
    <property type="match status" value="1"/>
</dbReference>
<dbReference type="PANTHER" id="PTHR42878:SF15">
    <property type="entry name" value="BACTERIOPHYTOCHROME"/>
    <property type="match status" value="1"/>
</dbReference>
<dbReference type="CDD" id="cd00082">
    <property type="entry name" value="HisKA"/>
    <property type="match status" value="1"/>
</dbReference>
<keyword evidence="14" id="KW-1185">Reference proteome</keyword>
<dbReference type="Gene3D" id="3.30.450.20">
    <property type="entry name" value="PAS domain"/>
    <property type="match status" value="2"/>
</dbReference>
<evidence type="ECO:0000313" key="14">
    <source>
        <dbReference type="Proteomes" id="UP001240150"/>
    </source>
</evidence>
<dbReference type="Pfam" id="PF00512">
    <property type="entry name" value="HisKA"/>
    <property type="match status" value="1"/>
</dbReference>
<dbReference type="CDD" id="cd00130">
    <property type="entry name" value="PAS"/>
    <property type="match status" value="1"/>
</dbReference>
<dbReference type="InterPro" id="IPR004358">
    <property type="entry name" value="Sig_transdc_His_kin-like_C"/>
</dbReference>
<dbReference type="SUPFAM" id="SSF55874">
    <property type="entry name" value="ATPase domain of HSP90 chaperone/DNA topoisomerase II/histidine kinase"/>
    <property type="match status" value="1"/>
</dbReference>
<dbReference type="Proteomes" id="UP001240150">
    <property type="component" value="Chromosome"/>
</dbReference>
<dbReference type="InterPro" id="IPR003661">
    <property type="entry name" value="HisK_dim/P_dom"/>
</dbReference>
<dbReference type="SMART" id="SM00387">
    <property type="entry name" value="HATPase_c"/>
    <property type="match status" value="1"/>
</dbReference>
<gene>
    <name evidence="13" type="ORF">ACTOB_004942</name>
</gene>
<dbReference type="InterPro" id="IPR035965">
    <property type="entry name" value="PAS-like_dom_sf"/>
</dbReference>
<feature type="domain" description="PAC" evidence="12">
    <location>
        <begin position="384"/>
        <end position="436"/>
    </location>
</feature>
<keyword evidence="5" id="KW-0808">Transferase</keyword>
<feature type="domain" description="Histidine kinase" evidence="10">
    <location>
        <begin position="461"/>
        <end position="674"/>
    </location>
</feature>
<evidence type="ECO:0000259" key="11">
    <source>
        <dbReference type="PROSITE" id="PS50112"/>
    </source>
</evidence>
<dbReference type="Pfam" id="PF13426">
    <property type="entry name" value="PAS_9"/>
    <property type="match status" value="1"/>
</dbReference>
<name>A0ABY8W5L3_9ACTN</name>
<dbReference type="EMBL" id="CP126980">
    <property type="protein sequence ID" value="WIM92978.1"/>
    <property type="molecule type" value="Genomic_DNA"/>
</dbReference>
<evidence type="ECO:0000256" key="8">
    <source>
        <dbReference type="ARBA" id="ARBA00023136"/>
    </source>
</evidence>
<dbReference type="SUPFAM" id="SSF47384">
    <property type="entry name" value="Homodimeric domain of signal transducing histidine kinase"/>
    <property type="match status" value="1"/>
</dbReference>
<comment type="subcellular location">
    <subcellularLocation>
        <location evidence="2">Cell membrane</location>
    </subcellularLocation>
</comment>
<evidence type="ECO:0000313" key="13">
    <source>
        <dbReference type="EMBL" id="WIM92978.1"/>
    </source>
</evidence>
<dbReference type="EC" id="2.7.13.3" evidence="3"/>
<dbReference type="PROSITE" id="PS50113">
    <property type="entry name" value="PAC"/>
    <property type="match status" value="1"/>
</dbReference>
<feature type="domain" description="PAS" evidence="11">
    <location>
        <begin position="310"/>
        <end position="380"/>
    </location>
</feature>
<evidence type="ECO:0000259" key="10">
    <source>
        <dbReference type="PROSITE" id="PS50109"/>
    </source>
</evidence>
<protein>
    <recommendedName>
        <fullName evidence="9">Sensor-like histidine kinase SenX3</fullName>
        <ecNumber evidence="3">2.7.13.3</ecNumber>
    </recommendedName>
</protein>
<dbReference type="InterPro" id="IPR000700">
    <property type="entry name" value="PAS-assoc_C"/>
</dbReference>
<dbReference type="InterPro" id="IPR005467">
    <property type="entry name" value="His_kinase_dom"/>
</dbReference>
<proteinExistence type="predicted"/>
<dbReference type="InterPro" id="IPR000014">
    <property type="entry name" value="PAS"/>
</dbReference>
<dbReference type="SUPFAM" id="SSF55785">
    <property type="entry name" value="PYP-like sensor domain (PAS domain)"/>
    <property type="match status" value="1"/>
</dbReference>
<evidence type="ECO:0000259" key="12">
    <source>
        <dbReference type="PROSITE" id="PS50113"/>
    </source>
</evidence>
<evidence type="ECO:0000256" key="3">
    <source>
        <dbReference type="ARBA" id="ARBA00012438"/>
    </source>
</evidence>
<dbReference type="InterPro" id="IPR036890">
    <property type="entry name" value="HATPase_C_sf"/>
</dbReference>
<evidence type="ECO:0000256" key="1">
    <source>
        <dbReference type="ARBA" id="ARBA00000085"/>
    </source>
</evidence>
<dbReference type="InterPro" id="IPR050351">
    <property type="entry name" value="BphY/WalK/GraS-like"/>
</dbReference>
<dbReference type="SMART" id="SM00091">
    <property type="entry name" value="PAS"/>
    <property type="match status" value="1"/>
</dbReference>
<reference evidence="13 14" key="1">
    <citation type="submission" date="2023-06" db="EMBL/GenBank/DDBJ databases">
        <authorList>
            <person name="Yushchuk O."/>
            <person name="Binda E."/>
            <person name="Ruckert-Reed C."/>
            <person name="Fedorenko V."/>
            <person name="Kalinowski J."/>
            <person name="Marinelli F."/>
        </authorList>
    </citation>
    <scope>NUCLEOTIDE SEQUENCE [LARGE SCALE GENOMIC DNA]</scope>
    <source>
        <strain evidence="13 14">NRRL 3884</strain>
    </source>
</reference>
<dbReference type="PROSITE" id="PS50109">
    <property type="entry name" value="HIS_KIN"/>
    <property type="match status" value="1"/>
</dbReference>
<evidence type="ECO:0000256" key="6">
    <source>
        <dbReference type="ARBA" id="ARBA00022777"/>
    </source>
</evidence>
<evidence type="ECO:0000256" key="4">
    <source>
        <dbReference type="ARBA" id="ARBA00022553"/>
    </source>
</evidence>
<dbReference type="PRINTS" id="PR00344">
    <property type="entry name" value="BCTRLSENSOR"/>
</dbReference>
<accession>A0ABY8W5L3</accession>
<dbReference type="InterPro" id="IPR003594">
    <property type="entry name" value="HATPase_dom"/>
</dbReference>
<sequence>MRLARLPQILGWRFVAAPLAVWLALACAGTAGLVLAERSSHTSLVQRFDLRVGLVADFVTSYVTDLIDRERVQAAAFLTERKVPEREFSRAVNSFGYPAAVLLDARGRVLHLTPPDSALIGKDLTDRYPHLRTAVREGRPAVSPVVPSAARGVPVVAFAVPFDTPYGRRVFSGAVAIADGPLAAYLTTAVPLPEVKLHLIDAVGAIVAANHTEVRRVTTLAEHEPVLAAARGAGRSRFRQGGQWWRQLSRTIPGTPWQLSAAVPEGVLYAPATNGQVAGRAALVTASLVGLLVVALTARGRRDQRELQASEQRFRMVFDNSRIGMFLTDPAGNFVRVNRALCNMLGRSESELLGHSFTQFTHPDDLEECLAYADACLTGRADSFLVDKRYLHTDGHVIETTVTATLLRDQHGQPQYFATQIIDITERRTMERARERDEAALAEHAERLQRANGQMADFIAMLTHDVRQPLATIVSGGEMLLEEWCDIPDETKHYYLRRMTTAGHRAEQLVSEILTLAQLDDGALTARPARVDVAHAVREAVNAQGCDPLNPIRVTAGDQVSAFADPVHLQLVLGNLLGNATKYGAPPVEVTVTDDPAWVRVEVSDHGEGVPEEFVPTMFERFTRADSGVATTKPGTGLGLYLVRQLAEASGATVAYRSNQPHGATFVLALPRTPFGRGLSAGTAVEPGVIPVGAN</sequence>
<dbReference type="RefSeq" id="WP_284914185.1">
    <property type="nucleotide sequence ID" value="NZ_CP126980.1"/>
</dbReference>
<evidence type="ECO:0000256" key="7">
    <source>
        <dbReference type="ARBA" id="ARBA00023012"/>
    </source>
</evidence>
<evidence type="ECO:0000256" key="9">
    <source>
        <dbReference type="ARBA" id="ARBA00039401"/>
    </source>
</evidence>
<dbReference type="InterPro" id="IPR001610">
    <property type="entry name" value="PAC"/>
</dbReference>